<gene>
    <name evidence="1" type="ORF">LshimejAT787_1901220</name>
</gene>
<evidence type="ECO:0000313" key="1">
    <source>
        <dbReference type="EMBL" id="GLB45044.1"/>
    </source>
</evidence>
<keyword evidence="2" id="KW-1185">Reference proteome</keyword>
<organism evidence="1 2">
    <name type="scientific">Lyophyllum shimeji</name>
    <name type="common">Hon-shimeji</name>
    <name type="synonym">Tricholoma shimeji</name>
    <dbReference type="NCBI Taxonomy" id="47721"/>
    <lineage>
        <taxon>Eukaryota</taxon>
        <taxon>Fungi</taxon>
        <taxon>Dikarya</taxon>
        <taxon>Basidiomycota</taxon>
        <taxon>Agaricomycotina</taxon>
        <taxon>Agaricomycetes</taxon>
        <taxon>Agaricomycetidae</taxon>
        <taxon>Agaricales</taxon>
        <taxon>Tricholomatineae</taxon>
        <taxon>Lyophyllaceae</taxon>
        <taxon>Lyophyllum</taxon>
    </lineage>
</organism>
<name>A0A9P3Q0X8_LYOSH</name>
<sequence>MILLINESVMRSLWIPQLPIVLRALRGAGIGLLRRSRRRVLWRSLDICGTREQPAPISRQVSFRGRPLVVGASTASTLKPIEGMVWTTSPGLSSPPFEVIAVLTGECPFLR</sequence>
<protein>
    <submittedName>
        <fullName evidence="1">Uncharacterized protein</fullName>
    </submittedName>
</protein>
<reference evidence="1" key="1">
    <citation type="submission" date="2022-07" db="EMBL/GenBank/DDBJ databases">
        <title>The genome of Lyophyllum shimeji provides insight into the initial evolution of ectomycorrhizal fungal genome.</title>
        <authorList>
            <person name="Kobayashi Y."/>
            <person name="Shibata T."/>
            <person name="Hirakawa H."/>
            <person name="Shigenobu S."/>
            <person name="Nishiyama T."/>
            <person name="Yamada A."/>
            <person name="Hasebe M."/>
            <person name="Kawaguchi M."/>
        </authorList>
    </citation>
    <scope>NUCLEOTIDE SEQUENCE</scope>
    <source>
        <strain evidence="1">AT787</strain>
    </source>
</reference>
<dbReference type="AlphaFoldDB" id="A0A9P3Q0X8"/>
<accession>A0A9P3Q0X8</accession>
<comment type="caution">
    <text evidence="1">The sequence shown here is derived from an EMBL/GenBank/DDBJ whole genome shotgun (WGS) entry which is preliminary data.</text>
</comment>
<proteinExistence type="predicted"/>
<dbReference type="Proteomes" id="UP001063166">
    <property type="component" value="Unassembled WGS sequence"/>
</dbReference>
<dbReference type="EMBL" id="BRPK01000019">
    <property type="protein sequence ID" value="GLB45044.1"/>
    <property type="molecule type" value="Genomic_DNA"/>
</dbReference>
<evidence type="ECO:0000313" key="2">
    <source>
        <dbReference type="Proteomes" id="UP001063166"/>
    </source>
</evidence>